<protein>
    <submittedName>
        <fullName evidence="1">Uncharacterized protein</fullName>
    </submittedName>
</protein>
<dbReference type="EMBL" id="JARBHB010000005">
    <property type="protein sequence ID" value="KAJ8884225.1"/>
    <property type="molecule type" value="Genomic_DNA"/>
</dbReference>
<comment type="caution">
    <text evidence="1">The sequence shown here is derived from an EMBL/GenBank/DDBJ whole genome shotgun (WGS) entry which is preliminary data.</text>
</comment>
<sequence length="99" mass="11303">MQSRLRRLKLILEGGKKSLAKPDDIENCVTETDSPCDYTLQWEEFSAVYFEIDAIKDMLNISIDTPDVGKLNTKDANNHSALKMPAIELPKFNEDVTQW</sequence>
<evidence type="ECO:0000313" key="1">
    <source>
        <dbReference type="EMBL" id="KAJ8884225.1"/>
    </source>
</evidence>
<gene>
    <name evidence="1" type="ORF">PR048_016082</name>
</gene>
<organism evidence="1 2">
    <name type="scientific">Dryococelus australis</name>
    <dbReference type="NCBI Taxonomy" id="614101"/>
    <lineage>
        <taxon>Eukaryota</taxon>
        <taxon>Metazoa</taxon>
        <taxon>Ecdysozoa</taxon>
        <taxon>Arthropoda</taxon>
        <taxon>Hexapoda</taxon>
        <taxon>Insecta</taxon>
        <taxon>Pterygota</taxon>
        <taxon>Neoptera</taxon>
        <taxon>Polyneoptera</taxon>
        <taxon>Phasmatodea</taxon>
        <taxon>Verophasmatodea</taxon>
        <taxon>Anareolatae</taxon>
        <taxon>Phasmatidae</taxon>
        <taxon>Eurycanthinae</taxon>
        <taxon>Dryococelus</taxon>
    </lineage>
</organism>
<keyword evidence="2" id="KW-1185">Reference proteome</keyword>
<name>A0ABQ9HIX3_9NEOP</name>
<accession>A0ABQ9HIX3</accession>
<dbReference type="Proteomes" id="UP001159363">
    <property type="component" value="Chromosome 4"/>
</dbReference>
<evidence type="ECO:0000313" key="2">
    <source>
        <dbReference type="Proteomes" id="UP001159363"/>
    </source>
</evidence>
<reference evidence="1 2" key="1">
    <citation type="submission" date="2023-02" db="EMBL/GenBank/DDBJ databases">
        <title>LHISI_Scaffold_Assembly.</title>
        <authorList>
            <person name="Stuart O.P."/>
            <person name="Cleave R."/>
            <person name="Magrath M.J.L."/>
            <person name="Mikheyev A.S."/>
        </authorList>
    </citation>
    <scope>NUCLEOTIDE SEQUENCE [LARGE SCALE GENOMIC DNA]</scope>
    <source>
        <strain evidence="1">Daus_M_001</strain>
        <tissue evidence="1">Leg muscle</tissue>
    </source>
</reference>
<proteinExistence type="predicted"/>